<keyword evidence="5" id="KW-1185">Reference proteome</keyword>
<dbReference type="SUPFAM" id="SSF53448">
    <property type="entry name" value="Nucleotide-diphospho-sugar transferases"/>
    <property type="match status" value="1"/>
</dbReference>
<keyword evidence="1 4" id="KW-0808">Transferase</keyword>
<protein>
    <submittedName>
        <fullName evidence="4">NTP transferase domain-containing protein</fullName>
    </submittedName>
</protein>
<dbReference type="Proteomes" id="UP000546126">
    <property type="component" value="Unassembled WGS sequence"/>
</dbReference>
<organism evidence="4 5">
    <name type="scientific">Nonomuraea rhodomycinica</name>
    <dbReference type="NCBI Taxonomy" id="1712872"/>
    <lineage>
        <taxon>Bacteria</taxon>
        <taxon>Bacillati</taxon>
        <taxon>Actinomycetota</taxon>
        <taxon>Actinomycetes</taxon>
        <taxon>Streptosporangiales</taxon>
        <taxon>Streptosporangiaceae</taxon>
        <taxon>Nonomuraea</taxon>
    </lineage>
</organism>
<dbReference type="RefSeq" id="WP_175601261.1">
    <property type="nucleotide sequence ID" value="NZ_JABWGO010000003.1"/>
</dbReference>
<dbReference type="Pfam" id="PF12804">
    <property type="entry name" value="NTP_transf_3"/>
    <property type="match status" value="1"/>
</dbReference>
<accession>A0A7Y6IRF5</accession>
<dbReference type="PANTHER" id="PTHR19136:SF81">
    <property type="entry name" value="MOLYBDENUM COFACTOR GUANYLYLTRANSFERASE"/>
    <property type="match status" value="1"/>
</dbReference>
<dbReference type="Gene3D" id="3.90.550.10">
    <property type="entry name" value="Spore Coat Polysaccharide Biosynthesis Protein SpsA, Chain A"/>
    <property type="match status" value="2"/>
</dbReference>
<gene>
    <name evidence="4" type="ORF">HT134_16420</name>
</gene>
<evidence type="ECO:0000259" key="3">
    <source>
        <dbReference type="Pfam" id="PF12804"/>
    </source>
</evidence>
<feature type="domain" description="MobA-like NTP transferase" evidence="3">
    <location>
        <begin position="7"/>
        <end position="137"/>
    </location>
</feature>
<dbReference type="PANTHER" id="PTHR19136">
    <property type="entry name" value="MOLYBDENUM COFACTOR GUANYLYLTRANSFERASE"/>
    <property type="match status" value="1"/>
</dbReference>
<dbReference type="InterPro" id="IPR029044">
    <property type="entry name" value="Nucleotide-diphossugar_trans"/>
</dbReference>
<evidence type="ECO:0000256" key="1">
    <source>
        <dbReference type="ARBA" id="ARBA00022679"/>
    </source>
</evidence>
<proteinExistence type="predicted"/>
<feature type="region of interest" description="Disordered" evidence="2">
    <location>
        <begin position="115"/>
        <end position="163"/>
    </location>
</feature>
<dbReference type="InterPro" id="IPR025877">
    <property type="entry name" value="MobA-like_NTP_Trfase"/>
</dbReference>
<dbReference type="EMBL" id="JABWGO010000003">
    <property type="protein sequence ID" value="NUW41709.1"/>
    <property type="molecule type" value="Genomic_DNA"/>
</dbReference>
<evidence type="ECO:0000313" key="5">
    <source>
        <dbReference type="Proteomes" id="UP000546126"/>
    </source>
</evidence>
<sequence>MDAGYDAVVLAGGEARRLGGADKPGLVVGGRTLLERVAGAVSGAGRVVVVGPARDLPGVVFTQEDPPGGGPVPALRAGLREVTAPRVVLLAADLPFLTPPHISALLAAADAPDAPAPAARRDADPHAAPRALPEGSVAARRVHPAQGSTPTASGDHGAAPERGEGVLGRRAGVVAVDGDGREQWLLGVWDTGALREALGRYGGRSLRGVLAPLVAARVRLPGRAWFDCDTMDDLYQARLGDTTRVPFPTTGGGAPPGP</sequence>
<comment type="caution">
    <text evidence="4">The sequence shown here is derived from an EMBL/GenBank/DDBJ whole genome shotgun (WGS) entry which is preliminary data.</text>
</comment>
<reference evidence="4 5" key="1">
    <citation type="submission" date="2020-06" db="EMBL/GenBank/DDBJ databases">
        <authorList>
            <person name="Chanama M."/>
        </authorList>
    </citation>
    <scope>NUCLEOTIDE SEQUENCE [LARGE SCALE GENOMIC DNA]</scope>
    <source>
        <strain evidence="4 5">TBRC6557</strain>
    </source>
</reference>
<dbReference type="AlphaFoldDB" id="A0A7Y6IRF5"/>
<evidence type="ECO:0000256" key="2">
    <source>
        <dbReference type="SAM" id="MobiDB-lite"/>
    </source>
</evidence>
<evidence type="ECO:0000313" key="4">
    <source>
        <dbReference type="EMBL" id="NUW41709.1"/>
    </source>
</evidence>
<dbReference type="GO" id="GO:0016779">
    <property type="term" value="F:nucleotidyltransferase activity"/>
    <property type="evidence" value="ECO:0007669"/>
    <property type="project" value="TreeGrafter"/>
</dbReference>
<name>A0A7Y6IRF5_9ACTN</name>